<protein>
    <submittedName>
        <fullName evidence="2">Uncharacterized protein</fullName>
    </submittedName>
</protein>
<evidence type="ECO:0000313" key="3">
    <source>
        <dbReference type="Proteomes" id="UP000774804"/>
    </source>
</evidence>
<accession>A0A8T1B3K7</accession>
<feature type="compositionally biased region" description="Basic and acidic residues" evidence="1">
    <location>
        <begin position="7"/>
        <end position="19"/>
    </location>
</feature>
<dbReference type="EMBL" id="RCMI01001000">
    <property type="protein sequence ID" value="KAG2892509.1"/>
    <property type="molecule type" value="Genomic_DNA"/>
</dbReference>
<feature type="region of interest" description="Disordered" evidence="1">
    <location>
        <begin position="1"/>
        <end position="133"/>
    </location>
</feature>
<dbReference type="AlphaFoldDB" id="A0A8T1B3K7"/>
<dbReference type="Proteomes" id="UP000774804">
    <property type="component" value="Unassembled WGS sequence"/>
</dbReference>
<proteinExistence type="predicted"/>
<comment type="caution">
    <text evidence="2">The sequence shown here is derived from an EMBL/GenBank/DDBJ whole genome shotgun (WGS) entry which is preliminary data.</text>
</comment>
<reference evidence="2" key="1">
    <citation type="submission" date="2018-10" db="EMBL/GenBank/DDBJ databases">
        <title>Effector identification in a new, highly contiguous assembly of the strawberry crown rot pathogen Phytophthora cactorum.</title>
        <authorList>
            <person name="Armitage A.D."/>
            <person name="Nellist C.F."/>
            <person name="Bates H."/>
            <person name="Vickerstaff R.J."/>
            <person name="Harrison R.J."/>
        </authorList>
    </citation>
    <scope>NUCLEOTIDE SEQUENCE</scope>
    <source>
        <strain evidence="2">4032</strain>
    </source>
</reference>
<name>A0A8T1B3K7_9STRA</name>
<sequence>MNISPIRGDRTARDIEDASRGSNTAGTPPDTPPSTGAAEVTPLCEADEAELSRMASQLHLAGDEHGAPGASDGPRLAAPNPFAAQDTTGNEPMPTASPTDSAAPAKGQAARVTAAPVLPQPPRRNGGDAHAMPVGACIEGRTKRMIARYEFGIAPERVSEE</sequence>
<feature type="compositionally biased region" description="Low complexity" evidence="1">
    <location>
        <begin position="92"/>
        <end position="105"/>
    </location>
</feature>
<evidence type="ECO:0000256" key="1">
    <source>
        <dbReference type="SAM" id="MobiDB-lite"/>
    </source>
</evidence>
<organism evidence="2 3">
    <name type="scientific">Phytophthora cactorum</name>
    <dbReference type="NCBI Taxonomy" id="29920"/>
    <lineage>
        <taxon>Eukaryota</taxon>
        <taxon>Sar</taxon>
        <taxon>Stramenopiles</taxon>
        <taxon>Oomycota</taxon>
        <taxon>Peronosporomycetes</taxon>
        <taxon>Peronosporales</taxon>
        <taxon>Peronosporaceae</taxon>
        <taxon>Phytophthora</taxon>
    </lineage>
</organism>
<dbReference type="VEuPathDB" id="FungiDB:PC110_g18587"/>
<gene>
    <name evidence="2" type="ORF">PC115_g18794</name>
</gene>
<evidence type="ECO:0000313" key="2">
    <source>
        <dbReference type="EMBL" id="KAG2892509.1"/>
    </source>
</evidence>